<dbReference type="EMBL" id="ACVC01000130">
    <property type="protein sequence ID" value="EFO63484.1"/>
    <property type="molecule type" value="Genomic_DNA"/>
</dbReference>
<dbReference type="Proteomes" id="UP000008974">
    <property type="component" value="Unassembled WGS sequence"/>
</dbReference>
<name>E1F253_GIAIA</name>
<dbReference type="AlphaFoldDB" id="E1F253"/>
<organism evidence="3 4">
    <name type="scientific">Giardia intestinalis (strain P15)</name>
    <name type="common">Giardia lamblia</name>
    <dbReference type="NCBI Taxonomy" id="658858"/>
    <lineage>
        <taxon>Eukaryota</taxon>
        <taxon>Metamonada</taxon>
        <taxon>Diplomonadida</taxon>
        <taxon>Hexamitidae</taxon>
        <taxon>Giardiinae</taxon>
        <taxon>Giardia</taxon>
    </lineage>
</organism>
<keyword evidence="2" id="KW-0472">Membrane</keyword>
<feature type="compositionally biased region" description="Polar residues" evidence="1">
    <location>
        <begin position="931"/>
        <end position="942"/>
    </location>
</feature>
<feature type="transmembrane region" description="Helical" evidence="2">
    <location>
        <begin position="12"/>
        <end position="31"/>
    </location>
</feature>
<sequence length="1016" mass="111473">MIFRIFVEHSDYGAQSAIAATFAALGIPVYATLVNYRSSVPKGVAIVPPYCTHPTHFKFYLSACNVVVLSDRDPTEGQLILDLLEERFFVGHVFLISTYLTWGRSPIMSTGIGENNSATGGLKCLNPEQYARRRALPEAQEAKLLENRLANMLTKQYTDDDPLQPCIRGAIISHGLLYDSYTAEGNELMELVDFVVETGVLPAFLPQAPYTVPITSCSRVAIELRNFLQNTVEQGVNLQHVCPFRFVTDELIPLDTLLDCVNEGVYGYKKLSPSPMSKLEMLSRGLSSRLISLLSLDCVPEPNPIDDFSYSNSQMYITYKRDGDYVLESVQQILSASAIMETPHIIESAQSYITASILLRRPRYTLVLLGTQTCFCVNDKANLLASSLNTPILDLSLALRDLVQLGEAAKSSAFWVPLLNKDLLPIKTDQSLASAKPGKVAAEPVSIEDKAALLIKIVHNLPANGSTSELLLSTASTAAYSLNIKGFIAAIFMLHLRARALVANGYLLVPGMMSAADLSSLLMVPLETFLDQMTIDPVLAGDSKKASSKSELPLGVALLMQEDIKALPAYAPIAHTFGLQRVAVNPLLAEVITNPETSLKKQDSYNTYKLLTASLDKLLVRSIQQGVEIIEDRVIASCYPYLPGELRFAPIFIDVSSLNISIEALKRAYLLTAGRARLNLLKQQGQSDSQLASAMDNLNSSLLELNCLNWRSTVMQQLAALRQVHAASDGYFEYLGEHPTPTSIFVSIAQLKNRYGPEAILSEIRGRLDPSINLPAQLLVQVSDNTMSQSKIQLNNLMRFTNIHPELRAVSLLPDLGSEGKLMTRSPATGLVSNTLCDSNSDLYDALVLRELSKQSVNAPVLCAGSSTLGKEPEAGIKDVISSLNELSRMLPSVEEKGDLNTYEDVNTPEDSLPSGYNKSDIKEAAESILTPRSTRQESGNECSDEEEYPNTAIGNLNYLRDTVSPYLQPALANCMANFGEKLRAEQLIQRVVQEMYTEFYNANPDGCRPDSSMEC</sequence>
<gene>
    <name evidence="3" type="ORF">GLP15_3803</name>
</gene>
<reference evidence="3 4" key="1">
    <citation type="journal article" date="2010" name="BMC Genomics">
        <title>Genome analysis and comparative genomics of a Giardia intestinalis assemblage E isolate.</title>
        <authorList>
            <person name="Jerlstrom-Hultqvist J."/>
            <person name="Franzen O."/>
            <person name="Ankarklev J."/>
            <person name="Xu F."/>
            <person name="Nohynkova E."/>
            <person name="Andersson J.O."/>
            <person name="Svard S.G."/>
            <person name="Andersson B."/>
        </authorList>
    </citation>
    <scope>NUCLEOTIDE SEQUENCE [LARGE SCALE GENOMIC DNA]</scope>
    <source>
        <strain evidence="3 4">P15</strain>
    </source>
</reference>
<dbReference type="VEuPathDB" id="GiardiaDB:GLP15_3803"/>
<dbReference type="OMA" id="MIFRIFV"/>
<keyword evidence="2" id="KW-0812">Transmembrane</keyword>
<feature type="region of interest" description="Disordered" evidence="1">
    <location>
        <begin position="896"/>
        <end position="949"/>
    </location>
</feature>
<evidence type="ECO:0000256" key="2">
    <source>
        <dbReference type="SAM" id="Phobius"/>
    </source>
</evidence>
<protein>
    <submittedName>
        <fullName evidence="3">Uncharacterized protein</fullName>
    </submittedName>
</protein>
<evidence type="ECO:0000313" key="4">
    <source>
        <dbReference type="Proteomes" id="UP000008974"/>
    </source>
</evidence>
<comment type="caution">
    <text evidence="3">The sequence shown here is derived from an EMBL/GenBank/DDBJ whole genome shotgun (WGS) entry which is preliminary data.</text>
</comment>
<evidence type="ECO:0000313" key="3">
    <source>
        <dbReference type="EMBL" id="EFO63484.1"/>
    </source>
</evidence>
<accession>E1F253</accession>
<proteinExistence type="predicted"/>
<keyword evidence="2" id="KW-1133">Transmembrane helix</keyword>
<evidence type="ECO:0000256" key="1">
    <source>
        <dbReference type="SAM" id="MobiDB-lite"/>
    </source>
</evidence>
<dbReference type="OrthoDB" id="10254303at2759"/>